<reference evidence="1" key="1">
    <citation type="submission" date="2023-05" db="EMBL/GenBank/DDBJ databases">
        <authorList>
            <consortium name="ELIXIR-Norway"/>
        </authorList>
    </citation>
    <scope>NUCLEOTIDE SEQUENCE</scope>
</reference>
<organism evidence="1 2">
    <name type="scientific">Rangifer tarandus platyrhynchus</name>
    <name type="common">Svalbard reindeer</name>
    <dbReference type="NCBI Taxonomy" id="3082113"/>
    <lineage>
        <taxon>Eukaryota</taxon>
        <taxon>Metazoa</taxon>
        <taxon>Chordata</taxon>
        <taxon>Craniata</taxon>
        <taxon>Vertebrata</taxon>
        <taxon>Euteleostomi</taxon>
        <taxon>Mammalia</taxon>
        <taxon>Eutheria</taxon>
        <taxon>Laurasiatheria</taxon>
        <taxon>Artiodactyla</taxon>
        <taxon>Ruminantia</taxon>
        <taxon>Pecora</taxon>
        <taxon>Cervidae</taxon>
        <taxon>Odocoileinae</taxon>
        <taxon>Rangifer</taxon>
    </lineage>
</organism>
<reference evidence="1" key="2">
    <citation type="submission" date="2025-03" db="EMBL/GenBank/DDBJ databases">
        <authorList>
            <consortium name="ELIXIR-Norway"/>
            <consortium name="Elixir Norway"/>
        </authorList>
    </citation>
    <scope>NUCLEOTIDE SEQUENCE</scope>
</reference>
<dbReference type="Proteomes" id="UP001162501">
    <property type="component" value="Chromosome 12"/>
</dbReference>
<evidence type="ECO:0000313" key="2">
    <source>
        <dbReference type="Proteomes" id="UP001162501"/>
    </source>
</evidence>
<name>A0AC59YBV0_RANTA</name>
<accession>A0AC59YBV0</accession>
<evidence type="ECO:0000313" key="1">
    <source>
        <dbReference type="EMBL" id="CAM9557480.1"/>
    </source>
</evidence>
<proteinExistence type="predicted"/>
<sequence length="257" mass="27600">MQVLVKNTQWESPRRRKVKTVKSRPAELVKPPGGVLPPPDTRGLLGRSARRSRETRDTHGNRRQRPSGHRTEDGGRQGAAVGSSPTQALSHPAAPEPLPSAAAQAPNRPAEPALLPATPNRAPSAPTLTVTRAPHHRQARGHLLDPQAPTALLSRQPPLYLGRAAARSLLQQLRLGARLSRGVADNHPVSAPSTGQSDQSARDPKAGTESRERKARLRRDAPRAAFCSVRTRGDRPACALSREPGFLSSLLALRSAL</sequence>
<gene>
    <name evidence="1" type="ORF">MRATA1EN22A_LOCUS4206</name>
</gene>
<dbReference type="EMBL" id="OX596096">
    <property type="protein sequence ID" value="CAM9557480.1"/>
    <property type="molecule type" value="Genomic_DNA"/>
</dbReference>
<protein>
    <submittedName>
        <fullName evidence="1">Uncharacterized protein</fullName>
    </submittedName>
</protein>